<name>A0AAD3MBX8_LATJO</name>
<sequence>VLLIIQSAKGSDSSCSTAVLGLATISRFFPVALSEVSTNPLNTVSIWLSPKRENLGRATVWAAISPAPTFYLVEHCDQGPLPTSFFRTGARFEILKQLDSEATGQCPDSDQQLPSYTYFPTPTAWTLTGHTTAGQSEATGQCPNSDNCPPTLTYTNCLDFTGHRIEVVSVTEEDLPIVETPNTLNVSPLGSFAADPHSESNSAKPEEPHPPAAPSPTMPITKVQPFLQDDDLEKSWKSRLWAHRLELLIASCLIVVVILTLGIGLG</sequence>
<dbReference type="Proteomes" id="UP001279410">
    <property type="component" value="Unassembled WGS sequence"/>
</dbReference>
<keyword evidence="2" id="KW-1133">Transmembrane helix</keyword>
<feature type="non-terminal residue" evidence="3">
    <location>
        <position position="266"/>
    </location>
</feature>
<dbReference type="GO" id="GO:0006508">
    <property type="term" value="P:proteolysis"/>
    <property type="evidence" value="ECO:0007669"/>
    <property type="project" value="UniProtKB-KW"/>
</dbReference>
<keyword evidence="2" id="KW-0472">Membrane</keyword>
<keyword evidence="2 3" id="KW-0812">Transmembrane</keyword>
<dbReference type="AlphaFoldDB" id="A0AAD3MBX8"/>
<organism evidence="3 4">
    <name type="scientific">Lates japonicus</name>
    <name type="common">Japanese lates</name>
    <dbReference type="NCBI Taxonomy" id="270547"/>
    <lineage>
        <taxon>Eukaryota</taxon>
        <taxon>Metazoa</taxon>
        <taxon>Chordata</taxon>
        <taxon>Craniata</taxon>
        <taxon>Vertebrata</taxon>
        <taxon>Euteleostomi</taxon>
        <taxon>Actinopterygii</taxon>
        <taxon>Neopterygii</taxon>
        <taxon>Teleostei</taxon>
        <taxon>Neoteleostei</taxon>
        <taxon>Acanthomorphata</taxon>
        <taxon>Carangaria</taxon>
        <taxon>Carangaria incertae sedis</taxon>
        <taxon>Centropomidae</taxon>
        <taxon>Lates</taxon>
    </lineage>
</organism>
<keyword evidence="3" id="KW-0645">Protease</keyword>
<evidence type="ECO:0000256" key="1">
    <source>
        <dbReference type="SAM" id="MobiDB-lite"/>
    </source>
</evidence>
<feature type="non-terminal residue" evidence="3">
    <location>
        <position position="1"/>
    </location>
</feature>
<accession>A0AAD3MBX8</accession>
<evidence type="ECO:0000313" key="3">
    <source>
        <dbReference type="EMBL" id="GLD51568.1"/>
    </source>
</evidence>
<proteinExistence type="predicted"/>
<evidence type="ECO:0000256" key="2">
    <source>
        <dbReference type="SAM" id="Phobius"/>
    </source>
</evidence>
<feature type="region of interest" description="Disordered" evidence="1">
    <location>
        <begin position="186"/>
        <end position="221"/>
    </location>
</feature>
<keyword evidence="4" id="KW-1185">Reference proteome</keyword>
<comment type="caution">
    <text evidence="3">The sequence shown here is derived from an EMBL/GenBank/DDBJ whole genome shotgun (WGS) entry which is preliminary data.</text>
</comment>
<reference evidence="3" key="1">
    <citation type="submission" date="2022-08" db="EMBL/GenBank/DDBJ databases">
        <title>Genome sequencing of akame (Lates japonicus).</title>
        <authorList>
            <person name="Hashiguchi Y."/>
            <person name="Takahashi H."/>
        </authorList>
    </citation>
    <scope>NUCLEOTIDE SEQUENCE</scope>
    <source>
        <strain evidence="3">Kochi</strain>
    </source>
</reference>
<gene>
    <name evidence="3" type="ORF">AKAME5_000459700</name>
</gene>
<keyword evidence="3" id="KW-0378">Hydrolase</keyword>
<dbReference type="EMBL" id="BRZM01000011">
    <property type="protein sequence ID" value="GLD51568.1"/>
    <property type="molecule type" value="Genomic_DNA"/>
</dbReference>
<feature type="transmembrane region" description="Helical" evidence="2">
    <location>
        <begin position="245"/>
        <end position="265"/>
    </location>
</feature>
<protein>
    <submittedName>
        <fullName evidence="3">Transmembrane protease serine 3</fullName>
    </submittedName>
</protein>
<dbReference type="GO" id="GO:0008233">
    <property type="term" value="F:peptidase activity"/>
    <property type="evidence" value="ECO:0007669"/>
    <property type="project" value="UniProtKB-KW"/>
</dbReference>
<evidence type="ECO:0000313" key="4">
    <source>
        <dbReference type="Proteomes" id="UP001279410"/>
    </source>
</evidence>